<evidence type="ECO:0000313" key="3">
    <source>
        <dbReference type="EMBL" id="THF67586.1"/>
    </source>
</evidence>
<keyword evidence="2" id="KW-0413">Isomerase</keyword>
<evidence type="ECO:0000256" key="2">
    <source>
        <dbReference type="ARBA" id="ARBA00023235"/>
    </source>
</evidence>
<proteinExistence type="inferred from homology"/>
<dbReference type="InterPro" id="IPR004380">
    <property type="entry name" value="Asp_race"/>
</dbReference>
<gene>
    <name evidence="3" type="ORF">E6C76_02985</name>
</gene>
<dbReference type="AlphaFoldDB" id="A0A4S4B6V7"/>
<dbReference type="Proteomes" id="UP000308430">
    <property type="component" value="Unassembled WGS sequence"/>
</dbReference>
<dbReference type="NCBIfam" id="TIGR00035">
    <property type="entry name" value="asp_race"/>
    <property type="match status" value="1"/>
</dbReference>
<dbReference type="InterPro" id="IPR001920">
    <property type="entry name" value="Asp/Glu_race"/>
</dbReference>
<reference evidence="3 4" key="1">
    <citation type="submission" date="2019-04" db="EMBL/GenBank/DDBJ databases">
        <title>Azoarcus nasutitermitis sp. nov. isolated from termite nest.</title>
        <authorList>
            <person name="Lin S.-Y."/>
            <person name="Hameed A."/>
            <person name="Hsu Y.-H."/>
            <person name="Young C.-C."/>
        </authorList>
    </citation>
    <scope>NUCLEOTIDE SEQUENCE [LARGE SCALE GENOMIC DNA]</scope>
    <source>
        <strain evidence="3 4">CC-YHH838</strain>
    </source>
</reference>
<evidence type="ECO:0000313" key="4">
    <source>
        <dbReference type="Proteomes" id="UP000308430"/>
    </source>
</evidence>
<dbReference type="GO" id="GO:0047661">
    <property type="term" value="F:amino-acid racemase activity"/>
    <property type="evidence" value="ECO:0007669"/>
    <property type="project" value="InterPro"/>
</dbReference>
<dbReference type="SUPFAM" id="SSF53681">
    <property type="entry name" value="Aspartate/glutamate racemase"/>
    <property type="match status" value="2"/>
</dbReference>
<protein>
    <submittedName>
        <fullName evidence="3">Aspartate/glutamate racemase family protein</fullName>
    </submittedName>
</protein>
<name>A0A4S4B6V7_9RHOO</name>
<dbReference type="InterPro" id="IPR015942">
    <property type="entry name" value="Asp/Glu/hydantoin_racemase"/>
</dbReference>
<sequence length="249" mass="26152">MHADASAVLGPFVGVLGGMGPLATVDLLAKIIEETPAGIDQDHVPVVAHNVAQIPDRQRFVAGDGPSPLPAMHAGIARLNAIGAGCIAMPCNTAHIWFDTLAAHSRAPLIHIADAVAEVLSDGLADGPAPARVGLLATQGTLRAGFYQQRLGARGIEVLHNRDDEFDAWFTPGCYAVKAGDLERGARLLGEAAARLAERGAERLLLACTEVPPALARLDPAGLPAQIDATRALARACVRWWQQQPRTTT</sequence>
<dbReference type="PANTHER" id="PTHR21198:SF7">
    <property type="entry name" value="ASPARTATE-GLUTAMATE RACEMASE FAMILY"/>
    <property type="match status" value="1"/>
</dbReference>
<comment type="caution">
    <text evidence="3">The sequence shown here is derived from an EMBL/GenBank/DDBJ whole genome shotgun (WGS) entry which is preliminary data.</text>
</comment>
<evidence type="ECO:0000256" key="1">
    <source>
        <dbReference type="ARBA" id="ARBA00007847"/>
    </source>
</evidence>
<dbReference type="EMBL" id="SSOC01000001">
    <property type="protein sequence ID" value="THF67586.1"/>
    <property type="molecule type" value="Genomic_DNA"/>
</dbReference>
<organism evidence="3 4">
    <name type="scientific">Pseudothauera nasutitermitis</name>
    <dbReference type="NCBI Taxonomy" id="2565930"/>
    <lineage>
        <taxon>Bacteria</taxon>
        <taxon>Pseudomonadati</taxon>
        <taxon>Pseudomonadota</taxon>
        <taxon>Betaproteobacteria</taxon>
        <taxon>Rhodocyclales</taxon>
        <taxon>Zoogloeaceae</taxon>
        <taxon>Pseudothauera</taxon>
    </lineage>
</organism>
<comment type="similarity">
    <text evidence="1">Belongs to the aspartate/glutamate racemases family.</text>
</comment>
<accession>A0A4S4B6V7</accession>
<dbReference type="Gene3D" id="3.40.50.1860">
    <property type="match status" value="2"/>
</dbReference>
<dbReference type="OrthoDB" id="9803739at2"/>
<keyword evidence="4" id="KW-1185">Reference proteome</keyword>
<dbReference type="PANTHER" id="PTHR21198">
    <property type="entry name" value="GLUTAMATE RACEMASE"/>
    <property type="match status" value="1"/>
</dbReference>
<dbReference type="Pfam" id="PF01177">
    <property type="entry name" value="Asp_Glu_race"/>
    <property type="match status" value="1"/>
</dbReference>